<dbReference type="InterPro" id="IPR007655">
    <property type="entry name" value="Slam_C"/>
</dbReference>
<dbReference type="Pfam" id="PF04575">
    <property type="entry name" value="SlipAM"/>
    <property type="match status" value="1"/>
</dbReference>
<dbReference type="Gene3D" id="1.25.40.10">
    <property type="entry name" value="Tetratricopeptide repeat domain"/>
    <property type="match status" value="1"/>
</dbReference>
<dbReference type="EMBL" id="WTYT01000004">
    <property type="protein sequence ID" value="MXO66077.1"/>
    <property type="molecule type" value="Genomic_DNA"/>
</dbReference>
<evidence type="ECO:0000259" key="2">
    <source>
        <dbReference type="Pfam" id="PF04575"/>
    </source>
</evidence>
<keyword evidence="1" id="KW-0732">Signal</keyword>
<evidence type="ECO:0000313" key="3">
    <source>
        <dbReference type="EMBL" id="MXO66077.1"/>
    </source>
</evidence>
<comment type="caution">
    <text evidence="3">The sequence shown here is derived from an EMBL/GenBank/DDBJ whole genome shotgun (WGS) entry which is preliminary data.</text>
</comment>
<gene>
    <name evidence="3" type="ORF">GRI91_09955</name>
</gene>
<proteinExistence type="predicted"/>
<accession>A0A6I4T5F2</accession>
<dbReference type="InterPro" id="IPR011990">
    <property type="entry name" value="TPR-like_helical_dom_sf"/>
</dbReference>
<feature type="domain" description="Surface lipoprotein assembly modifier C-terminal" evidence="2">
    <location>
        <begin position="196"/>
        <end position="473"/>
    </location>
</feature>
<organism evidence="3 4">
    <name type="scientific">Altericroceibacterium endophyticum</name>
    <dbReference type="NCBI Taxonomy" id="1808508"/>
    <lineage>
        <taxon>Bacteria</taxon>
        <taxon>Pseudomonadati</taxon>
        <taxon>Pseudomonadota</taxon>
        <taxon>Alphaproteobacteria</taxon>
        <taxon>Sphingomonadales</taxon>
        <taxon>Erythrobacteraceae</taxon>
        <taxon>Altericroceibacterium</taxon>
    </lineage>
</organism>
<dbReference type="Proteomes" id="UP000438476">
    <property type="component" value="Unassembled WGS sequence"/>
</dbReference>
<feature type="signal peptide" evidence="1">
    <location>
        <begin position="1"/>
        <end position="27"/>
    </location>
</feature>
<evidence type="ECO:0000313" key="4">
    <source>
        <dbReference type="Proteomes" id="UP000438476"/>
    </source>
</evidence>
<evidence type="ECO:0000256" key="1">
    <source>
        <dbReference type="SAM" id="SignalP"/>
    </source>
</evidence>
<dbReference type="OrthoDB" id="6116449at2"/>
<dbReference type="SUPFAM" id="SSF48452">
    <property type="entry name" value="TPR-like"/>
    <property type="match status" value="1"/>
</dbReference>
<dbReference type="Pfam" id="PF14559">
    <property type="entry name" value="TPR_19"/>
    <property type="match status" value="1"/>
</dbReference>
<dbReference type="AlphaFoldDB" id="A0A6I4T5F2"/>
<sequence length="484" mass="52702">MRSRYLTLGSVQLIGALAIVQPHHAQAQPYMAAISGDGTPSSAAGANAGVAQIPDPAASEPQLLTPAQLFAYADAAAAQGDLDLAESAYRALSDHPDRKLRNEARFRLARLYADKMGRPRDAAVLLRHILDEEPDITAVRVELARIQAQLGNIQAARRELRAAGAGALPPRVERLIRFYASALSARQKEGGNLEIALAPTTNINRATDTDTLGTVIGDFTLAKDAQSKSGIGLSLRGQAWRKVALTGNAELLLRASASGNFYRDSRFEDIGIAFQAGPQWQLGGRPQPGMRGGRQGRLSLAPTLSHRWYGRSSYLLSYGLTGDWQRPLGTRSQLRMDAAALHEDNRQSRLRGGMRYTFGLGVDHALTPAMGGGLKFDAARMVARDPGYSNVTFGSGAYLFREIGRTTLAAAASWQHLEADERLFLFPEKRRDDRLSASLSGTFRALTFGTFAPLLRLRYERNFSTIELYDFRRFGADIGVVAAF</sequence>
<reference evidence="3 4" key="1">
    <citation type="submission" date="2019-12" db="EMBL/GenBank/DDBJ databases">
        <title>Genomic-based taxomic classification of the family Erythrobacteraceae.</title>
        <authorList>
            <person name="Xu L."/>
        </authorList>
    </citation>
    <scope>NUCLEOTIDE SEQUENCE [LARGE SCALE GENOMIC DNA]</scope>
    <source>
        <strain evidence="3 4">LMG 29518</strain>
    </source>
</reference>
<name>A0A6I4T5F2_9SPHN</name>
<keyword evidence="4" id="KW-1185">Reference proteome</keyword>
<feature type="chain" id="PRO_5026198626" evidence="1">
    <location>
        <begin position="28"/>
        <end position="484"/>
    </location>
</feature>
<dbReference type="RefSeq" id="WP_160736525.1">
    <property type="nucleotide sequence ID" value="NZ_WTYT01000004.1"/>
</dbReference>
<protein>
    <submittedName>
        <fullName evidence="3">DUF560 domain-containing protein</fullName>
    </submittedName>
</protein>